<name>A0ABQ8JN34_DERPT</name>
<protein>
    <submittedName>
        <fullName evidence="1">Uncharacterized protein</fullName>
    </submittedName>
</protein>
<accession>A0ABQ8JN34</accession>
<dbReference type="Proteomes" id="UP000887458">
    <property type="component" value="Unassembled WGS sequence"/>
</dbReference>
<dbReference type="EMBL" id="NJHN03000031">
    <property type="protein sequence ID" value="KAH9423902.1"/>
    <property type="molecule type" value="Genomic_DNA"/>
</dbReference>
<gene>
    <name evidence="1" type="ORF">DERP_005486</name>
</gene>
<feature type="non-terminal residue" evidence="1">
    <location>
        <position position="160"/>
    </location>
</feature>
<reference evidence="1 2" key="2">
    <citation type="journal article" date="2022" name="Mol. Biol. Evol.">
        <title>Comparative Genomics Reveals Insights into the Divergent Evolution of Astigmatic Mites and Household Pest Adaptations.</title>
        <authorList>
            <person name="Xiong Q."/>
            <person name="Wan A.T."/>
            <person name="Liu X."/>
            <person name="Fung C.S."/>
            <person name="Xiao X."/>
            <person name="Malainual N."/>
            <person name="Hou J."/>
            <person name="Wang L."/>
            <person name="Wang M."/>
            <person name="Yang K.Y."/>
            <person name="Cui Y."/>
            <person name="Leung E.L."/>
            <person name="Nong W."/>
            <person name="Shin S.K."/>
            <person name="Au S.W."/>
            <person name="Jeong K.Y."/>
            <person name="Chew F.T."/>
            <person name="Hui J.H."/>
            <person name="Leung T.F."/>
            <person name="Tungtrongchitr A."/>
            <person name="Zhong N."/>
            <person name="Liu Z."/>
            <person name="Tsui S.K."/>
        </authorList>
    </citation>
    <scope>NUCLEOTIDE SEQUENCE [LARGE SCALE GENOMIC DNA]</scope>
    <source>
        <strain evidence="1">Derp</strain>
    </source>
</reference>
<proteinExistence type="predicted"/>
<evidence type="ECO:0000313" key="2">
    <source>
        <dbReference type="Proteomes" id="UP000887458"/>
    </source>
</evidence>
<sequence>IDHFDNEFNLPDACNSSKNCINNSRFKRFCLSCIRFVHILRLRNCFASLRSFLDNSATASSKISLRSFSALKNCLRSGWERNFSKRISFPTIFNVFSQLALLEIFFSHLLGCFVVVVGGIDSGNESDFGVVVSEINPELSSFESFEFELSNCFSTLLFDV</sequence>
<organism evidence="1 2">
    <name type="scientific">Dermatophagoides pteronyssinus</name>
    <name type="common">European house dust mite</name>
    <dbReference type="NCBI Taxonomy" id="6956"/>
    <lineage>
        <taxon>Eukaryota</taxon>
        <taxon>Metazoa</taxon>
        <taxon>Ecdysozoa</taxon>
        <taxon>Arthropoda</taxon>
        <taxon>Chelicerata</taxon>
        <taxon>Arachnida</taxon>
        <taxon>Acari</taxon>
        <taxon>Acariformes</taxon>
        <taxon>Sarcoptiformes</taxon>
        <taxon>Astigmata</taxon>
        <taxon>Psoroptidia</taxon>
        <taxon>Analgoidea</taxon>
        <taxon>Pyroglyphidae</taxon>
        <taxon>Dermatophagoidinae</taxon>
        <taxon>Dermatophagoides</taxon>
    </lineage>
</organism>
<reference evidence="1 2" key="1">
    <citation type="journal article" date="2018" name="J. Allergy Clin. Immunol.">
        <title>High-quality assembly of Dermatophagoides pteronyssinus genome and transcriptome reveals a wide range of novel allergens.</title>
        <authorList>
            <person name="Liu X.Y."/>
            <person name="Yang K.Y."/>
            <person name="Wang M.Q."/>
            <person name="Kwok J.S."/>
            <person name="Zeng X."/>
            <person name="Yang Z."/>
            <person name="Xiao X.J."/>
            <person name="Lau C.P."/>
            <person name="Li Y."/>
            <person name="Huang Z.M."/>
            <person name="Ba J.G."/>
            <person name="Yim A.K."/>
            <person name="Ouyang C.Y."/>
            <person name="Ngai S.M."/>
            <person name="Chan T.F."/>
            <person name="Leung E.L."/>
            <person name="Liu L."/>
            <person name="Liu Z.G."/>
            <person name="Tsui S.K."/>
        </authorList>
    </citation>
    <scope>NUCLEOTIDE SEQUENCE [LARGE SCALE GENOMIC DNA]</scope>
    <source>
        <tissue evidence="1">Whole mite body</tissue>
    </source>
</reference>
<feature type="non-terminal residue" evidence="1">
    <location>
        <position position="1"/>
    </location>
</feature>
<evidence type="ECO:0000313" key="1">
    <source>
        <dbReference type="EMBL" id="KAH9423902.1"/>
    </source>
</evidence>
<keyword evidence="2" id="KW-1185">Reference proteome</keyword>
<comment type="caution">
    <text evidence="1">The sequence shown here is derived from an EMBL/GenBank/DDBJ whole genome shotgun (WGS) entry which is preliminary data.</text>
</comment>